<feature type="domain" description="Glycosyl hydrolase family 67 catalytic" evidence="10">
    <location>
        <begin position="112"/>
        <end position="439"/>
    </location>
</feature>
<dbReference type="Proteomes" id="UP001225034">
    <property type="component" value="Unassembled WGS sequence"/>
</dbReference>
<dbReference type="PANTHER" id="PTHR39207:SF1">
    <property type="entry name" value="ALPHA-GLUCURONIDASE A"/>
    <property type="match status" value="1"/>
</dbReference>
<evidence type="ECO:0000256" key="2">
    <source>
        <dbReference type="ARBA" id="ARBA00022651"/>
    </source>
</evidence>
<dbReference type="InterPro" id="IPR017853">
    <property type="entry name" value="GH"/>
</dbReference>
<name>A0ABT9YCD0_9BACI</name>
<keyword evidence="5 7" id="KW-0326">Glycosidase</keyword>
<evidence type="ECO:0000256" key="5">
    <source>
        <dbReference type="ARBA" id="ARBA00023295"/>
    </source>
</evidence>
<dbReference type="EMBL" id="JAUSUA010000001">
    <property type="protein sequence ID" value="MDQ0205472.1"/>
    <property type="molecule type" value="Genomic_DNA"/>
</dbReference>
<dbReference type="InterPro" id="IPR037054">
    <property type="entry name" value="A-glucoronidase_C_sf"/>
</dbReference>
<evidence type="ECO:0000259" key="9">
    <source>
        <dbReference type="Pfam" id="PF07477"/>
    </source>
</evidence>
<evidence type="ECO:0000256" key="7">
    <source>
        <dbReference type="RuleBase" id="RU361198"/>
    </source>
</evidence>
<comment type="similarity">
    <text evidence="1 7">Belongs to the glycosyl hydrolase 67 family.</text>
</comment>
<feature type="domain" description="Glycosyl hydrolase family 67 C-terminal" evidence="9">
    <location>
        <begin position="440"/>
        <end position="662"/>
    </location>
</feature>
<dbReference type="InterPro" id="IPR011395">
    <property type="entry name" value="Glyco_hydro_67_aGlcAse"/>
</dbReference>
<sequence length="666" mass="76705">MNASTFTTCWLPNDKQVPTISSLHITLCSQAKVLERVCLTYLNRLYNKIEISRTMTSQSEIIIGTFNETNQECQIEMELDGFIIRNEQRKTYVLSLSEQGLLYGTFHLIEQLQLGSKREDISVVQNPSTHIRMLNHWDNMDGTIERGYAGRSIFFDQDELSYDAKRIQQYADLLASVGINKISINNVNVHRVETKLITESKLRELKELADIFSENYITLYLSINYASPIELGELQTADPLDDEVKTWWKQQTKRIYQTIPGFGGFIVKADSEHRPGPFTYGRTHADGANMLAKALAPFGGNVFWRCFVYDCLQDWRDRTTDRARAAFDHFQKLDGEFDDNVILQIKNGPMDFQVREPVSPLIGALKATNYVIEFQVTQEYTGQQIDLCYLMPQWSEVLAFDTQIKGEGTTVSDILSGNVYPSIQTGITAVVNVGNDSNWTGHEFAQANLYGYGRLAWNPRLTARTIANDWVNSTYPSVNEEVKQMIEKMLMESWVVYENYTAPLGVGWMVKTGHHYGPDVNGYEYSPWGTYHFSDRDGIGVDRTKSGSNYVNQYTEPVAEVYEDMTTCPDELLLFFHHVPYTHKLHSGKTVIQHIYDSHFEGVKQVERLILAWQQSKDELPDDLYEHISHKLNAQLENAKEWRDKVNTYYYRVSGIHDQHDRKIYR</sequence>
<dbReference type="Pfam" id="PF03648">
    <property type="entry name" value="Glyco_hydro_67N"/>
    <property type="match status" value="1"/>
</dbReference>
<keyword evidence="2 7" id="KW-0858">Xylan degradation</keyword>
<organism evidence="11 12">
    <name type="scientific">Alkalicoccobacillus murimartini</name>
    <dbReference type="NCBI Taxonomy" id="171685"/>
    <lineage>
        <taxon>Bacteria</taxon>
        <taxon>Bacillati</taxon>
        <taxon>Bacillota</taxon>
        <taxon>Bacilli</taxon>
        <taxon>Bacillales</taxon>
        <taxon>Bacillaceae</taxon>
        <taxon>Alkalicoccobacillus</taxon>
    </lineage>
</organism>
<dbReference type="Gene3D" id="3.20.20.80">
    <property type="entry name" value="Glycosidases"/>
    <property type="match status" value="1"/>
</dbReference>
<evidence type="ECO:0000256" key="4">
    <source>
        <dbReference type="ARBA" id="ARBA00023277"/>
    </source>
</evidence>
<proteinExistence type="inferred from homology"/>
<gene>
    <name evidence="11" type="ORF">J2S05_000246</name>
</gene>
<dbReference type="Gene3D" id="3.30.379.10">
    <property type="entry name" value="Chitobiase/beta-hexosaminidase domain 2-like"/>
    <property type="match status" value="1"/>
</dbReference>
<dbReference type="Pfam" id="PF07488">
    <property type="entry name" value="Glyco_hydro_67M"/>
    <property type="match status" value="1"/>
</dbReference>
<comment type="subunit">
    <text evidence="7">Homodimer.</text>
</comment>
<evidence type="ECO:0000259" key="8">
    <source>
        <dbReference type="Pfam" id="PF03648"/>
    </source>
</evidence>
<evidence type="ECO:0000259" key="10">
    <source>
        <dbReference type="Pfam" id="PF07488"/>
    </source>
</evidence>
<dbReference type="InterPro" id="IPR005154">
    <property type="entry name" value="Glyco_hydro_67_aGlcAse_N"/>
</dbReference>
<dbReference type="GO" id="GO:0046559">
    <property type="term" value="F:alpha-glucuronidase activity"/>
    <property type="evidence" value="ECO:0007669"/>
    <property type="project" value="UniProtKB-EC"/>
</dbReference>
<dbReference type="InterPro" id="IPR011100">
    <property type="entry name" value="Glyco_hydro_67_cat"/>
</dbReference>
<feature type="domain" description="Alpha glucuronidase N-terminal" evidence="8">
    <location>
        <begin position="47"/>
        <end position="108"/>
    </location>
</feature>
<evidence type="ECO:0000256" key="3">
    <source>
        <dbReference type="ARBA" id="ARBA00022801"/>
    </source>
</evidence>
<protein>
    <recommendedName>
        <fullName evidence="7">Xylan alpha-1,2-glucuronidase</fullName>
        <ecNumber evidence="7">3.2.1.131</ecNumber>
    </recommendedName>
</protein>
<dbReference type="PANTHER" id="PTHR39207">
    <property type="entry name" value="ALPHA-GLUCURONIDASE A"/>
    <property type="match status" value="1"/>
</dbReference>
<keyword evidence="3 7" id="KW-0378">Hydrolase</keyword>
<evidence type="ECO:0000313" key="11">
    <source>
        <dbReference type="EMBL" id="MDQ0205472.1"/>
    </source>
</evidence>
<dbReference type="SUPFAM" id="SSF51445">
    <property type="entry name" value="(Trans)glycosidases"/>
    <property type="match status" value="1"/>
</dbReference>
<dbReference type="RefSeq" id="WP_306979180.1">
    <property type="nucleotide sequence ID" value="NZ_JAUSUA010000001.1"/>
</dbReference>
<keyword evidence="6 7" id="KW-0624">Polysaccharide degradation</keyword>
<keyword evidence="4 7" id="KW-0119">Carbohydrate metabolism</keyword>
<keyword evidence="12" id="KW-1185">Reference proteome</keyword>
<dbReference type="EC" id="3.2.1.131" evidence="7"/>
<dbReference type="InterPro" id="IPR029018">
    <property type="entry name" value="Hex-like_dom2"/>
</dbReference>
<dbReference type="SUPFAM" id="SSF55545">
    <property type="entry name" value="beta-N-acetylhexosaminidase-like domain"/>
    <property type="match status" value="1"/>
</dbReference>
<dbReference type="InterPro" id="IPR011099">
    <property type="entry name" value="Glyco_hydro_67_C"/>
</dbReference>
<accession>A0ABT9YCD0</accession>
<evidence type="ECO:0000256" key="6">
    <source>
        <dbReference type="ARBA" id="ARBA00023326"/>
    </source>
</evidence>
<comment type="caution">
    <text evidence="11">The sequence shown here is derived from an EMBL/GenBank/DDBJ whole genome shotgun (WGS) entry which is preliminary data.</text>
</comment>
<reference evidence="11 12" key="1">
    <citation type="submission" date="2023-07" db="EMBL/GenBank/DDBJ databases">
        <title>Genomic Encyclopedia of Type Strains, Phase IV (KMG-IV): sequencing the most valuable type-strain genomes for metagenomic binning, comparative biology and taxonomic classification.</title>
        <authorList>
            <person name="Goeker M."/>
        </authorList>
    </citation>
    <scope>NUCLEOTIDE SEQUENCE [LARGE SCALE GENOMIC DNA]</scope>
    <source>
        <strain evidence="11 12">DSM 19154</strain>
    </source>
</reference>
<evidence type="ECO:0000313" key="12">
    <source>
        <dbReference type="Proteomes" id="UP001225034"/>
    </source>
</evidence>
<dbReference type="PIRSF" id="PIRSF029900">
    <property type="entry name" value="Alpha-glucuronds"/>
    <property type="match status" value="1"/>
</dbReference>
<comment type="catalytic activity">
    <reaction evidence="7">
        <text>Hydrolysis of (1-&gt;2)-alpha-D-(4-O-methyl)glucuronosyl links in the main chain of hardwood xylans.</text>
        <dbReference type="EC" id="3.2.1.131"/>
    </reaction>
</comment>
<dbReference type="Gene3D" id="3.90.1330.10">
    <property type="entry name" value="Alpha-glucuronidase, C-terminal domain"/>
    <property type="match status" value="1"/>
</dbReference>
<dbReference type="Pfam" id="PF07477">
    <property type="entry name" value="Glyco_hydro_67C"/>
    <property type="match status" value="1"/>
</dbReference>
<evidence type="ECO:0000256" key="1">
    <source>
        <dbReference type="ARBA" id="ARBA00008833"/>
    </source>
</evidence>